<dbReference type="EMBL" id="FXAR01000005">
    <property type="protein sequence ID" value="SMG28923.1"/>
    <property type="molecule type" value="Genomic_DNA"/>
</dbReference>
<dbReference type="GO" id="GO:0004519">
    <property type="term" value="F:endonuclease activity"/>
    <property type="evidence" value="ECO:0007669"/>
    <property type="project" value="UniProtKB-KW"/>
</dbReference>
<dbReference type="STRING" id="1610489.SAMN06295981_1744"/>
<evidence type="ECO:0000259" key="2">
    <source>
        <dbReference type="Pfam" id="PF07510"/>
    </source>
</evidence>
<reference evidence="4" key="1">
    <citation type="submission" date="2017-04" db="EMBL/GenBank/DDBJ databases">
        <authorList>
            <person name="Varghese N."/>
            <person name="Submissions S."/>
        </authorList>
    </citation>
    <scope>NUCLEOTIDE SEQUENCE [LARGE SCALE GENOMIC DNA]</scope>
    <source>
        <strain evidence="4">VDS</strain>
    </source>
</reference>
<dbReference type="Proteomes" id="UP000193309">
    <property type="component" value="Unassembled WGS sequence"/>
</dbReference>
<dbReference type="AlphaFoldDB" id="A0A1X7JM51"/>
<keyword evidence="4" id="KW-1185">Reference proteome</keyword>
<name>A0A1X7JM51_9CORY</name>
<accession>A0A1X7JM51</accession>
<keyword evidence="3" id="KW-0378">Hydrolase</keyword>
<gene>
    <name evidence="3" type="ORF">SAMN06295981_1744</name>
</gene>
<keyword evidence="3" id="KW-0255">Endonuclease</keyword>
<keyword evidence="1" id="KW-0732">Signal</keyword>
<sequence length="216" mass="23481">MRPFRIYLLLLSAATLLAATTALPRAPLDETDLPALSAVLPHVAEIPQRARVLGYDRAEFGAGWAPSAGCTVREQMLLDAGADLLSCQVTTGTARDPYTGSVLDLAVDVEIDHILPLSAAWDLGAHRWTAAERVAFANDPRNLVVTSRGANQAKSDLLPAAWMPDDRRARCWYARRLAVVAATYSLPLPVTDKVSAQAACRMDEVTRVWLGWSVDF</sequence>
<feature type="domain" description="GmrSD restriction endonucleases C-terminal" evidence="2">
    <location>
        <begin position="96"/>
        <end position="156"/>
    </location>
</feature>
<proteinExistence type="predicted"/>
<protein>
    <submittedName>
        <fullName evidence="3">HNH endonuclease</fullName>
    </submittedName>
</protein>
<dbReference type="RefSeq" id="WP_240309187.1">
    <property type="nucleotide sequence ID" value="NZ_FXAR01000005.1"/>
</dbReference>
<dbReference type="PANTHER" id="PTHR24094:SF15">
    <property type="entry name" value="AMP-DEPENDENT SYNTHETASE_LIGASE DOMAIN-CONTAINING PROTEIN-RELATED"/>
    <property type="match status" value="1"/>
</dbReference>
<evidence type="ECO:0000256" key="1">
    <source>
        <dbReference type="SAM" id="SignalP"/>
    </source>
</evidence>
<dbReference type="InterPro" id="IPR011089">
    <property type="entry name" value="GmrSD_C"/>
</dbReference>
<feature type="chain" id="PRO_5013050034" evidence="1">
    <location>
        <begin position="19"/>
        <end position="216"/>
    </location>
</feature>
<organism evidence="3 4">
    <name type="scientific">Corynebacterium pollutisoli</name>
    <dbReference type="NCBI Taxonomy" id="1610489"/>
    <lineage>
        <taxon>Bacteria</taxon>
        <taxon>Bacillati</taxon>
        <taxon>Actinomycetota</taxon>
        <taxon>Actinomycetes</taxon>
        <taxon>Mycobacteriales</taxon>
        <taxon>Corynebacteriaceae</taxon>
        <taxon>Corynebacterium</taxon>
    </lineage>
</organism>
<keyword evidence="3" id="KW-0540">Nuclease</keyword>
<evidence type="ECO:0000313" key="3">
    <source>
        <dbReference type="EMBL" id="SMG28923.1"/>
    </source>
</evidence>
<evidence type="ECO:0000313" key="4">
    <source>
        <dbReference type="Proteomes" id="UP000193309"/>
    </source>
</evidence>
<dbReference type="PANTHER" id="PTHR24094">
    <property type="entry name" value="SECRETED PROTEIN"/>
    <property type="match status" value="1"/>
</dbReference>
<dbReference type="Pfam" id="PF07510">
    <property type="entry name" value="GmrSD_C"/>
    <property type="match status" value="1"/>
</dbReference>
<feature type="signal peptide" evidence="1">
    <location>
        <begin position="1"/>
        <end position="18"/>
    </location>
</feature>